<dbReference type="SUPFAM" id="SSF56091">
    <property type="entry name" value="DNA ligase/mRNA capping enzyme, catalytic domain"/>
    <property type="match status" value="1"/>
</dbReference>
<keyword evidence="15" id="KW-0239">DNA-directed DNA polymerase</keyword>
<evidence type="ECO:0000256" key="5">
    <source>
        <dbReference type="ARBA" id="ARBA00022679"/>
    </source>
</evidence>
<dbReference type="Gene3D" id="3.30.470.30">
    <property type="entry name" value="DNA ligase/mRNA capping enzyme"/>
    <property type="match status" value="1"/>
</dbReference>
<dbReference type="InterPro" id="IPR037493">
    <property type="entry name" value="ExoIII-like"/>
</dbReference>
<dbReference type="InterPro" id="IPR033651">
    <property type="entry name" value="PaeLigD_Pol-like"/>
</dbReference>
<evidence type="ECO:0000256" key="20">
    <source>
        <dbReference type="ARBA" id="ARBA00023268"/>
    </source>
</evidence>
<sequence>MQKLKIATFNVNGINTRLANLLQWLEREKPDIVCLQELKAQDKDFPARDLRAAGYGSLHLGQASWNGVAILARDAEPQLIQKGLPGEETDTQSRYLEAAAHGVIVACLYLPNGNPQPGPKFDYKLRWFEHLIHHAKTLQASEHPVVLSGDYNVVPTDMDIYNPRSWLKNALLQPESRECFERLMDQGWLDSLRHLYPEERVYTFWDYFREHWQNNSGLRIDHLLLNPVLAPHLLNAGVDAWVRGEKHASDHAPTWIQIGETHAKRKKTSTKAEHPSAGSAAHSNLEEYNRKRNFDATPEPSGATSTKGSGKQKGAVQNALQYCIQKHDATRLHYDFRLELDGTLKSWAVPKGPSLDPKVKRLAVHVEDHPIDYATFEGNIPEGHYGAGDVIVWDRGIWKPLSDPAEAYSKGRLKFELQGEKLSGVWNLVKTNIAGKQEQWFLIKHQDDFARSDSEYDIVKDLPDSVLSERTLVPKKRIGKAATPKPVEKVPAPRKKPGKVHLTGAQVAMLPDSIKPELATLVESAPDGDWRYEIKFDGYRIMAKVDDGKVQLFTRNGHDWTHKLPRQAEAIAALGLESAWLDGEMVVANDEGVPDFQALQNAFEVGRSGNIVYYLFDLPFLNGMDLREVRVEQRRAALSKALEASEDEILRFSEDFGEEPDALLNSACQMKMEGLIGKRVGSSYVSRRSGDWIKLKCKRRQEFVVVGFSEPKGARSKFGALLLGLHDADSGDLRYAGKVGTGFNEATLTTIYGQLVPLEVKKAAVVNPPTGFEAKGVHWLKPVLLAEVAFAEITKEGSVRHAVFHGMRNDKPARSIIEERPVPAEIGKPTKRPRQPVKATTTKGAVGAAATPATSSKIRLTHPERVIDPTSGATKRDLADYYISISEWLLPQLANRPVALVRAPEGFAGELFFQKNADRLAIPGIETMGKEYTGHPGMLINNLEALVGSVQMSTIELHTWNAVSKDLERPDRFILDLDPDPALPWKSMVEATQLTLTVLDELGLKSFLKTSGGKGIHLVVPLTPKDDWESVKSFSHAIVKHIAKLLPERFSAVSGPKNRVGRIFIDYLRNGLGATTICAYAARTREGLPVSVPIFREELLEIKGANAWNIRNLRERLNELDADPWTDLNKTRQTITAEMRRRVGMK</sequence>
<comment type="similarity">
    <text evidence="2">Belongs to the DNA repair enzymes AP/ExoA family.</text>
</comment>
<dbReference type="NCBIfam" id="TIGR02776">
    <property type="entry name" value="NHEJ_ligase_prk"/>
    <property type="match status" value="1"/>
</dbReference>
<feature type="region of interest" description="Disordered" evidence="26">
    <location>
        <begin position="262"/>
        <end position="285"/>
    </location>
</feature>
<dbReference type="PANTHER" id="PTHR42705">
    <property type="entry name" value="BIFUNCTIONAL NON-HOMOLOGOUS END JOINING PROTEIN LIGD"/>
    <property type="match status" value="1"/>
</dbReference>
<feature type="region of interest" description="Disordered" evidence="26">
    <location>
        <begin position="293"/>
        <end position="312"/>
    </location>
</feature>
<evidence type="ECO:0000256" key="18">
    <source>
        <dbReference type="ARBA" id="ARBA00023204"/>
    </source>
</evidence>
<dbReference type="PROSITE" id="PS50160">
    <property type="entry name" value="DNA_LIGASE_A3"/>
    <property type="match status" value="1"/>
</dbReference>
<evidence type="ECO:0000256" key="24">
    <source>
        <dbReference type="PIRSR" id="PIRSR604808-2"/>
    </source>
</evidence>
<keyword evidence="10" id="KW-0227">DNA damage</keyword>
<feature type="active site" evidence="23">
    <location>
        <position position="109"/>
    </location>
</feature>
<dbReference type="NCBIfam" id="TIGR02777">
    <property type="entry name" value="LigD_PE_dom"/>
    <property type="match status" value="1"/>
</dbReference>
<evidence type="ECO:0000256" key="7">
    <source>
        <dbReference type="ARBA" id="ARBA00022722"/>
    </source>
</evidence>
<dbReference type="Pfam" id="PF03372">
    <property type="entry name" value="Exo_endo_phos"/>
    <property type="match status" value="1"/>
</dbReference>
<accession>A0A085VAG6</accession>
<dbReference type="CDD" id="cd04862">
    <property type="entry name" value="PaeLigD_Pol_like"/>
    <property type="match status" value="1"/>
</dbReference>
<dbReference type="Gene3D" id="2.40.50.140">
    <property type="entry name" value="Nucleic acid-binding proteins"/>
    <property type="match status" value="1"/>
</dbReference>
<feature type="binding site" evidence="24">
    <location>
        <position position="150"/>
    </location>
    <ligand>
        <name>Mg(2+)</name>
        <dbReference type="ChEBI" id="CHEBI:18420"/>
        <label>1</label>
    </ligand>
</feature>
<dbReference type="NCBIfam" id="TIGR02779">
    <property type="entry name" value="NHEJ_ligase_lig"/>
    <property type="match status" value="1"/>
</dbReference>
<dbReference type="CDD" id="cd09086">
    <property type="entry name" value="ExoIII-like_AP-endo"/>
    <property type="match status" value="1"/>
</dbReference>
<evidence type="ECO:0000256" key="25">
    <source>
        <dbReference type="PIRSR" id="PIRSR604808-3"/>
    </source>
</evidence>
<dbReference type="SUPFAM" id="SSF56219">
    <property type="entry name" value="DNase I-like"/>
    <property type="match status" value="1"/>
</dbReference>
<dbReference type="Gene3D" id="3.90.920.10">
    <property type="entry name" value="DNA primase, PRIM domain"/>
    <property type="match status" value="1"/>
</dbReference>
<feature type="compositionally biased region" description="Low complexity" evidence="26">
    <location>
        <begin position="837"/>
        <end position="853"/>
    </location>
</feature>
<dbReference type="GO" id="GO:0005524">
    <property type="term" value="F:ATP binding"/>
    <property type="evidence" value="ECO:0007669"/>
    <property type="project" value="UniProtKB-KW"/>
</dbReference>
<dbReference type="CDD" id="cd07906">
    <property type="entry name" value="Adenylation_DNA_ligase_LigD_LigC"/>
    <property type="match status" value="1"/>
</dbReference>
<evidence type="ECO:0000313" key="28">
    <source>
        <dbReference type="EMBL" id="KFE52429.1"/>
    </source>
</evidence>
<keyword evidence="4 28" id="KW-0436">Ligase</keyword>
<protein>
    <recommendedName>
        <fullName evidence="3">DNA ligase (ATP)</fullName>
        <ecNumber evidence="3">6.5.1.1</ecNumber>
    </recommendedName>
    <alternativeName>
        <fullName evidence="21">NHEJ DNA polymerase</fullName>
    </alternativeName>
</protein>
<dbReference type="Pfam" id="PF04679">
    <property type="entry name" value="DNA_ligase_A_C"/>
    <property type="match status" value="1"/>
</dbReference>
<evidence type="ECO:0000256" key="19">
    <source>
        <dbReference type="ARBA" id="ARBA00023211"/>
    </source>
</evidence>
<dbReference type="NCBIfam" id="NF004628">
    <property type="entry name" value="PRK05972.1"/>
    <property type="match status" value="1"/>
</dbReference>
<dbReference type="GO" id="GO:0006310">
    <property type="term" value="P:DNA recombination"/>
    <property type="evidence" value="ECO:0007669"/>
    <property type="project" value="UniProtKB-KW"/>
</dbReference>
<evidence type="ECO:0000256" key="23">
    <source>
        <dbReference type="PIRSR" id="PIRSR604808-1"/>
    </source>
</evidence>
<feature type="binding site" evidence="24">
    <location>
        <position position="10"/>
    </location>
    <ligand>
        <name>Mg(2+)</name>
        <dbReference type="ChEBI" id="CHEBI:18420"/>
        <label>1</label>
    </ligand>
</feature>
<keyword evidence="19 24" id="KW-0464">Manganese</keyword>
<dbReference type="GO" id="GO:0046872">
    <property type="term" value="F:metal ion binding"/>
    <property type="evidence" value="ECO:0007669"/>
    <property type="project" value="UniProtKB-KW"/>
</dbReference>
<dbReference type="CDD" id="cd07971">
    <property type="entry name" value="OBF_DNA_ligase_LigD"/>
    <property type="match status" value="1"/>
</dbReference>
<keyword evidence="14 24" id="KW-0460">Magnesium</keyword>
<dbReference type="InterPro" id="IPR052171">
    <property type="entry name" value="NHEJ_LigD"/>
</dbReference>
<evidence type="ECO:0000256" key="10">
    <source>
        <dbReference type="ARBA" id="ARBA00022763"/>
    </source>
</evidence>
<feature type="active site" description="Proton donor/acceptor" evidence="23">
    <location>
        <position position="150"/>
    </location>
</feature>
<evidence type="ECO:0000256" key="3">
    <source>
        <dbReference type="ARBA" id="ARBA00012727"/>
    </source>
</evidence>
<dbReference type="InterPro" id="IPR036691">
    <property type="entry name" value="Endo/exonu/phosph_ase_sf"/>
</dbReference>
<evidence type="ECO:0000256" key="16">
    <source>
        <dbReference type="ARBA" id="ARBA00023125"/>
    </source>
</evidence>
<keyword evidence="7" id="KW-0540">Nuclease</keyword>
<comment type="cofactor">
    <cofactor evidence="24">
        <name>Mg(2+)</name>
        <dbReference type="ChEBI" id="CHEBI:18420"/>
    </cofactor>
    <cofactor evidence="24">
        <name>Mn(2+)</name>
        <dbReference type="ChEBI" id="CHEBI:29035"/>
    </cofactor>
    <text evidence="24">Probably binds two magnesium or manganese ions per subunit.</text>
</comment>
<keyword evidence="9" id="KW-0547">Nucleotide-binding</keyword>
<evidence type="ECO:0000256" key="8">
    <source>
        <dbReference type="ARBA" id="ARBA00022723"/>
    </source>
</evidence>
<keyword evidence="18" id="KW-0234">DNA repair</keyword>
<feature type="active site" description="Proton acceptor" evidence="23">
    <location>
        <position position="251"/>
    </location>
</feature>
<dbReference type="InterPro" id="IPR014143">
    <property type="entry name" value="NHEJ_ligase_prk"/>
</dbReference>
<keyword evidence="8 24" id="KW-0479">Metal-binding</keyword>
<dbReference type="Proteomes" id="UP000028643">
    <property type="component" value="Unassembled WGS sequence"/>
</dbReference>
<dbReference type="GO" id="GO:0006281">
    <property type="term" value="P:DNA repair"/>
    <property type="evidence" value="ECO:0007669"/>
    <property type="project" value="UniProtKB-KW"/>
</dbReference>
<dbReference type="InterPro" id="IPR012309">
    <property type="entry name" value="DNA_ligase_ATP-dep_C"/>
</dbReference>
<dbReference type="InterPro" id="IPR014144">
    <property type="entry name" value="LigD_PE_domain"/>
</dbReference>
<evidence type="ECO:0000256" key="13">
    <source>
        <dbReference type="ARBA" id="ARBA00022840"/>
    </source>
</evidence>
<dbReference type="InterPro" id="IPR012310">
    <property type="entry name" value="DNA_ligase_ATP-dep_cent"/>
</dbReference>
<dbReference type="Gene3D" id="3.60.10.10">
    <property type="entry name" value="Endonuclease/exonuclease/phosphatase"/>
    <property type="match status" value="1"/>
</dbReference>
<evidence type="ECO:0000256" key="12">
    <source>
        <dbReference type="ARBA" id="ARBA00022839"/>
    </source>
</evidence>
<dbReference type="PROSITE" id="PS00726">
    <property type="entry name" value="AP_NUCLEASE_F1_1"/>
    <property type="match status" value="1"/>
</dbReference>
<evidence type="ECO:0000256" key="17">
    <source>
        <dbReference type="ARBA" id="ARBA00023172"/>
    </source>
</evidence>
<dbReference type="GO" id="GO:0003910">
    <property type="term" value="F:DNA ligase (ATP) activity"/>
    <property type="evidence" value="ECO:0007669"/>
    <property type="project" value="UniProtKB-EC"/>
</dbReference>
<dbReference type="GO" id="GO:0003887">
    <property type="term" value="F:DNA-directed DNA polymerase activity"/>
    <property type="evidence" value="ECO:0007669"/>
    <property type="project" value="UniProtKB-KW"/>
</dbReference>
<dbReference type="GO" id="GO:0004519">
    <property type="term" value="F:endonuclease activity"/>
    <property type="evidence" value="ECO:0007669"/>
    <property type="project" value="InterPro"/>
</dbReference>
<keyword evidence="20" id="KW-0511">Multifunctional enzyme</keyword>
<evidence type="ECO:0000256" key="1">
    <source>
        <dbReference type="ARBA" id="ARBA00001936"/>
    </source>
</evidence>
<keyword evidence="6" id="KW-0548">Nucleotidyltransferase</keyword>
<dbReference type="PANTHER" id="PTHR42705:SF2">
    <property type="entry name" value="BIFUNCTIONAL NON-HOMOLOGOUS END JOINING PROTEIN LIGD"/>
    <property type="match status" value="1"/>
</dbReference>
<dbReference type="InterPro" id="IPR014146">
    <property type="entry name" value="LigD_ligase_dom"/>
</dbReference>
<dbReference type="Pfam" id="PF21686">
    <property type="entry name" value="LigD_Prim-Pol"/>
    <property type="match status" value="1"/>
</dbReference>
<dbReference type="NCBIfam" id="TIGR02778">
    <property type="entry name" value="ligD_pol"/>
    <property type="match status" value="1"/>
</dbReference>
<dbReference type="Pfam" id="PF13298">
    <property type="entry name" value="LigD_N"/>
    <property type="match status" value="1"/>
</dbReference>
<dbReference type="SUPFAM" id="SSF50249">
    <property type="entry name" value="Nucleic acid-binding proteins"/>
    <property type="match status" value="1"/>
</dbReference>
<evidence type="ECO:0000256" key="11">
    <source>
        <dbReference type="ARBA" id="ARBA00022801"/>
    </source>
</evidence>
<evidence type="ECO:0000256" key="6">
    <source>
        <dbReference type="ARBA" id="ARBA00022695"/>
    </source>
</evidence>
<keyword evidence="11" id="KW-0378">Hydrolase</keyword>
<dbReference type="GO" id="GO:0003677">
    <property type="term" value="F:DNA binding"/>
    <property type="evidence" value="ECO:0007669"/>
    <property type="project" value="UniProtKB-KW"/>
</dbReference>
<evidence type="ECO:0000256" key="15">
    <source>
        <dbReference type="ARBA" id="ARBA00022932"/>
    </source>
</evidence>
<dbReference type="InterPro" id="IPR012340">
    <property type="entry name" value="NA-bd_OB-fold"/>
</dbReference>
<dbReference type="EC" id="6.5.1.1" evidence="3"/>
<evidence type="ECO:0000256" key="9">
    <source>
        <dbReference type="ARBA" id="ARBA00022741"/>
    </source>
</evidence>
<evidence type="ECO:0000259" key="27">
    <source>
        <dbReference type="PROSITE" id="PS50160"/>
    </source>
</evidence>
<comment type="caution">
    <text evidence="28">The sequence shown here is derived from an EMBL/GenBank/DDBJ whole genome shotgun (WGS) entry which is preliminary data.</text>
</comment>
<feature type="site" description="Interaction with DNA substrate" evidence="25">
    <location>
        <position position="251"/>
    </location>
</feature>
<evidence type="ECO:0000256" key="21">
    <source>
        <dbReference type="ARBA" id="ARBA00029943"/>
    </source>
</evidence>
<evidence type="ECO:0000256" key="14">
    <source>
        <dbReference type="ARBA" id="ARBA00022842"/>
    </source>
</evidence>
<dbReference type="PROSITE" id="PS51435">
    <property type="entry name" value="AP_NUCLEASE_F1_4"/>
    <property type="match status" value="1"/>
</dbReference>
<keyword evidence="13" id="KW-0067">ATP-binding</keyword>
<dbReference type="RefSeq" id="WP_080290683.1">
    <property type="nucleotide sequence ID" value="NZ_JPQT01000097.1"/>
</dbReference>
<organism evidence="28 29">
    <name type="scientific">Pseudomonas syringae</name>
    <dbReference type="NCBI Taxonomy" id="317"/>
    <lineage>
        <taxon>Bacteria</taxon>
        <taxon>Pseudomonadati</taxon>
        <taxon>Pseudomonadota</taxon>
        <taxon>Gammaproteobacteria</taxon>
        <taxon>Pseudomonadales</taxon>
        <taxon>Pseudomonadaceae</taxon>
        <taxon>Pseudomonas</taxon>
    </lineage>
</organism>
<dbReference type="NCBIfam" id="TIGR00633">
    <property type="entry name" value="xth"/>
    <property type="match status" value="1"/>
</dbReference>
<keyword evidence="17" id="KW-0233">DNA recombination</keyword>
<dbReference type="EMBL" id="JPQT01000097">
    <property type="protein sequence ID" value="KFE52429.1"/>
    <property type="molecule type" value="Genomic_DNA"/>
</dbReference>
<feature type="region of interest" description="Disordered" evidence="26">
    <location>
        <begin position="826"/>
        <end position="853"/>
    </location>
</feature>
<dbReference type="PATRIC" id="fig|317.174.peg.1703"/>
<keyword evidence="5" id="KW-0808">Transferase</keyword>
<feature type="binding site" evidence="24">
    <location>
        <position position="250"/>
    </location>
    <ligand>
        <name>Mg(2+)</name>
        <dbReference type="ChEBI" id="CHEBI:18420"/>
        <label>1</label>
    </ligand>
</feature>
<feature type="binding site" evidence="24">
    <location>
        <position position="251"/>
    </location>
    <ligand>
        <name>Mg(2+)</name>
        <dbReference type="ChEBI" id="CHEBI:18420"/>
        <label>1</label>
    </ligand>
</feature>
<feature type="domain" description="ATP-dependent DNA ligase family profile" evidence="27">
    <location>
        <begin position="604"/>
        <end position="742"/>
    </location>
</feature>
<keyword evidence="12" id="KW-0269">Exonuclease</keyword>
<evidence type="ECO:0000313" key="29">
    <source>
        <dbReference type="Proteomes" id="UP000028643"/>
    </source>
</evidence>
<feature type="site" description="Important for catalytic activity" evidence="25">
    <location>
        <position position="221"/>
    </location>
</feature>
<evidence type="ECO:0000256" key="2">
    <source>
        <dbReference type="ARBA" id="ARBA00007092"/>
    </source>
</evidence>
<proteinExistence type="inferred from homology"/>
<feature type="site" description="Transition state stabilizer" evidence="25">
    <location>
        <position position="152"/>
    </location>
</feature>
<dbReference type="AlphaFoldDB" id="A0A085VAG6"/>
<feature type="binding site" evidence="24">
    <location>
        <position position="152"/>
    </location>
    <ligand>
        <name>Mg(2+)</name>
        <dbReference type="ChEBI" id="CHEBI:18420"/>
        <label>1</label>
    </ligand>
</feature>
<dbReference type="Pfam" id="PF01068">
    <property type="entry name" value="DNA_ligase_A_M"/>
    <property type="match status" value="1"/>
</dbReference>
<dbReference type="InterPro" id="IPR020847">
    <property type="entry name" value="AP_endonuclease_F1_BS"/>
</dbReference>
<keyword evidence="16" id="KW-0238">DNA-binding</keyword>
<reference evidence="28 29" key="1">
    <citation type="submission" date="2014-07" db="EMBL/GenBank/DDBJ databases">
        <title>Draft Genome Sequences of Environmental Pseudomonas syringae strains.</title>
        <authorList>
            <person name="Baltrus D.A."/>
            <person name="Berge O."/>
            <person name="Morris C."/>
        </authorList>
    </citation>
    <scope>NUCLEOTIDE SEQUENCE [LARGE SCALE GENOMIC DNA]</scope>
    <source>
        <strain evidence="28 29">CEB003</strain>
    </source>
</reference>
<dbReference type="InterPro" id="IPR004808">
    <property type="entry name" value="AP_endonuc_1"/>
</dbReference>
<dbReference type="NCBIfam" id="TIGR00195">
    <property type="entry name" value="exoDNase_III"/>
    <property type="match status" value="1"/>
</dbReference>
<name>A0A085VAG6_PSESX</name>
<gene>
    <name evidence="28" type="ORF">IV02_08330</name>
</gene>
<dbReference type="InterPro" id="IPR005135">
    <property type="entry name" value="Endo/exonuclease/phosphatase"/>
</dbReference>
<feature type="binding site" evidence="24">
    <location>
        <position position="37"/>
    </location>
    <ligand>
        <name>Mg(2+)</name>
        <dbReference type="ChEBI" id="CHEBI:18420"/>
        <label>1</label>
    </ligand>
</feature>
<evidence type="ECO:0000256" key="22">
    <source>
        <dbReference type="ARBA" id="ARBA00034003"/>
    </source>
</evidence>
<dbReference type="InterPro" id="IPR014145">
    <property type="entry name" value="LigD_pol_dom"/>
</dbReference>
<dbReference type="GO" id="GO:0008311">
    <property type="term" value="F:double-stranded DNA 3'-5' DNA exonuclease activity"/>
    <property type="evidence" value="ECO:0007669"/>
    <property type="project" value="InterPro"/>
</dbReference>
<comment type="catalytic activity">
    <reaction evidence="22">
        <text>ATP + (deoxyribonucleotide)n-3'-hydroxyl + 5'-phospho-(deoxyribonucleotide)m = (deoxyribonucleotide)n+m + AMP + diphosphate.</text>
        <dbReference type="EC" id="6.5.1.1"/>
    </reaction>
</comment>
<dbReference type="Gene3D" id="3.30.1490.70">
    <property type="match status" value="1"/>
</dbReference>
<comment type="cofactor">
    <cofactor evidence="1">
        <name>Mn(2+)</name>
        <dbReference type="ChEBI" id="CHEBI:29035"/>
    </cofactor>
</comment>
<evidence type="ECO:0000256" key="26">
    <source>
        <dbReference type="SAM" id="MobiDB-lite"/>
    </source>
</evidence>
<evidence type="ECO:0000256" key="4">
    <source>
        <dbReference type="ARBA" id="ARBA00022598"/>
    </source>
</evidence>